<evidence type="ECO:0000256" key="1">
    <source>
        <dbReference type="ARBA" id="ARBA00012417"/>
    </source>
</evidence>
<dbReference type="InterPro" id="IPR040982">
    <property type="entry name" value="DNA_pol3_finger"/>
</dbReference>
<dbReference type="CDD" id="cd06127">
    <property type="entry name" value="DEDDh"/>
    <property type="match status" value="1"/>
</dbReference>
<sequence>MHFPFIRYFLIFTTSNPITQTHAMYLIFDTETTGLPKRWDAPYTDTDNWPRCIQIAWQLHDEMGKLVESQDYLVQPDGFNIPYDAEQIHGISTELAQQNGVPIGEVLEKFNAALSKTKFVVGQNVGFDLNIMGAEFHRYQVKNSLQELPVLDTCTEHTAQLCQIPGGRGGKFKLPTLTELHQYLFGEPFGEAHNATADVEATTRCFLELVRRNEFTAEQLDVKPDYFKNFSEANPQEIQLIGLKHINLKKASKKIADALWEKDTGGISKEEIKENLATLETANFAHLHNHTQFSILQSTISIPALISATAKAKMPAVAMTDHANMMGAFHFVNGVINHNKGVVARNEENLKRYEATKNGTLEEGQEPLEELPEPEVEVTPIIGCEFQVCEDHTNKSQKDNGYQIVMLAKNKNGYLNLAKMSSIAFVDGKYYVPRIDKKVIEQYKEDIIVLTGNLYGEVPSKVLNVGENQAEEALLWWKETFGEDLYIEIMRHGQEDEDRVNQVLIQFAQKHNVKLVATNNTYYLEKENAHAHDILLCVKDGEKQATPIGRGRGYRYGLPNKEYYFKSSDEMKDLFKDIPEAITNIQEVIDKVETFTLARDVLLPAFDIPEEFRFEEDKLDGGKRGENKYLRHITYEGAKKRYGEITPEIDERLDFELKVIEKTGYPGYFLIVEDFIRAARSMDVSVGPGRGSAAGSAVAYCLWITNLDPIKYDLLFERFLNPDRVSMPDIDIDFDDEGRGRVMDYVIDKYGANQVAQIITYGTMAAKSSIRDTARALDLPLGDADRMAKLIPNMSKLKKIIGVDEKTLKEKFNSEELIKINELLAISEGEGLESETLNQAYVLEGSVRNTGIHACGVIITPDDITKFVPVALAKDSDMYCTQFDNSVVESAGLLKMDFLGLKTLTLIKDTVKIVKAKHGIELDPENFPLDDEKTYELFQRGETVGVFQYESPGMQKHMRALKPTVFADLIAMNALYRPGPMEYIPSFIARKHGTEEIIYDLDACEEYLAETYGITVYQEQVMLLSQKLADFTKGEADVLRKAMGKKQKYVLDKMKPQFIKQASEKGHPVDKLEKIWKDWEAFAAYAFNKSHSTCYAWIAYQTAYCKAHYPAEYMAAVLSNNMNDIKQVTFFMEECKRMGLQVLGPDVNESYYKFAVNDAGAVRFGMGAIKGVGRGAVETIVENRKKDGPYKSVFDLAKRIDLRAANKKAFENLAVAGGFDSFGDTHRAQYFYDEGDGITFLEKAMKYGAKFQENENSSQVSLFGEASDVQIPEPVVPPCEEWGTMGKLRREKEVVGIYISGHPLDDFNAEIKAFCNASLSTLNDLEAIVNREVSFAGVITDVQHRVSKNGKGWAMFTMEDYTDTFEFRMFGEEYLKYRHFLMINSFAYVKVFVREGWMNRDTGKKGEPRMQFNMIMMLQDVMETFAKKLTIKLDISQLKEESILDLKDTLVSHKGDHPLNFVVYEMEEQIKVNMTSRKQKIQISSELLLQLNEKDVHYKLN</sequence>
<dbReference type="Pfam" id="PF14579">
    <property type="entry name" value="HHH_6"/>
    <property type="match status" value="1"/>
</dbReference>
<dbReference type="GO" id="GO:0003887">
    <property type="term" value="F:DNA-directed DNA polymerase activity"/>
    <property type="evidence" value="ECO:0007669"/>
    <property type="project" value="UniProtKB-KW"/>
</dbReference>
<dbReference type="Gene3D" id="1.10.150.870">
    <property type="match status" value="1"/>
</dbReference>
<dbReference type="InterPro" id="IPR003141">
    <property type="entry name" value="Pol/His_phosphatase_N"/>
</dbReference>
<dbReference type="Gene3D" id="2.40.50.140">
    <property type="entry name" value="Nucleic acid-binding proteins"/>
    <property type="match status" value="1"/>
</dbReference>
<dbReference type="InterPro" id="IPR012337">
    <property type="entry name" value="RNaseH-like_sf"/>
</dbReference>
<dbReference type="Pfam" id="PF02811">
    <property type="entry name" value="PHP"/>
    <property type="match status" value="1"/>
</dbReference>
<comment type="catalytic activity">
    <reaction evidence="7">
        <text>DNA(n) + a 2'-deoxyribonucleoside 5'-triphosphate = DNA(n+1) + diphosphate</text>
        <dbReference type="Rhea" id="RHEA:22508"/>
        <dbReference type="Rhea" id="RHEA-COMP:17339"/>
        <dbReference type="Rhea" id="RHEA-COMP:17340"/>
        <dbReference type="ChEBI" id="CHEBI:33019"/>
        <dbReference type="ChEBI" id="CHEBI:61560"/>
        <dbReference type="ChEBI" id="CHEBI:173112"/>
        <dbReference type="EC" id="2.7.7.7"/>
    </reaction>
</comment>
<dbReference type="PANTHER" id="PTHR32294">
    <property type="entry name" value="DNA POLYMERASE III SUBUNIT ALPHA"/>
    <property type="match status" value="1"/>
</dbReference>
<dbReference type="InterPro" id="IPR041931">
    <property type="entry name" value="DNA_pol3_alpha_thumb_dom"/>
</dbReference>
<name>A0A1M4SX58_9FLAO</name>
<keyword evidence="4" id="KW-0548">Nucleotidyltransferase</keyword>
<dbReference type="SUPFAM" id="SSF53098">
    <property type="entry name" value="Ribonuclease H-like"/>
    <property type="match status" value="1"/>
</dbReference>
<dbReference type="GO" id="GO:0008408">
    <property type="term" value="F:3'-5' exonuclease activity"/>
    <property type="evidence" value="ECO:0007669"/>
    <property type="project" value="InterPro"/>
</dbReference>
<feature type="domain" description="Exonuclease" evidence="8">
    <location>
        <begin position="24"/>
        <end position="215"/>
    </location>
</feature>
<reference evidence="11" key="1">
    <citation type="submission" date="2016-11" db="EMBL/GenBank/DDBJ databases">
        <authorList>
            <person name="Varghese N."/>
            <person name="Submissions S."/>
        </authorList>
    </citation>
    <scope>NUCLEOTIDE SEQUENCE [LARGE SCALE GENOMIC DNA]</scope>
    <source>
        <strain evidence="11">DSM 17539</strain>
    </source>
</reference>
<gene>
    <name evidence="10" type="ORF">SAMN03080594_10161</name>
</gene>
<dbReference type="SMART" id="SM00479">
    <property type="entry name" value="EXOIII"/>
    <property type="match status" value="1"/>
</dbReference>
<evidence type="ECO:0000256" key="4">
    <source>
        <dbReference type="ARBA" id="ARBA00022695"/>
    </source>
</evidence>
<keyword evidence="5" id="KW-0235">DNA replication</keyword>
<dbReference type="Pfam" id="PF07733">
    <property type="entry name" value="DNA_pol3_alpha"/>
    <property type="match status" value="1"/>
</dbReference>
<evidence type="ECO:0000256" key="3">
    <source>
        <dbReference type="ARBA" id="ARBA00022679"/>
    </source>
</evidence>
<organism evidence="10 11">
    <name type="scientific">Arenibacter palladensis</name>
    <dbReference type="NCBI Taxonomy" id="237373"/>
    <lineage>
        <taxon>Bacteria</taxon>
        <taxon>Pseudomonadati</taxon>
        <taxon>Bacteroidota</taxon>
        <taxon>Flavobacteriia</taxon>
        <taxon>Flavobacteriales</taxon>
        <taxon>Flavobacteriaceae</taxon>
        <taxon>Arenibacter</taxon>
    </lineage>
</organism>
<dbReference type="Gene3D" id="3.20.20.140">
    <property type="entry name" value="Metal-dependent hydrolases"/>
    <property type="match status" value="1"/>
</dbReference>
<evidence type="ECO:0000256" key="5">
    <source>
        <dbReference type="ARBA" id="ARBA00022705"/>
    </source>
</evidence>
<dbReference type="InterPro" id="IPR012340">
    <property type="entry name" value="NA-bd_OB-fold"/>
</dbReference>
<dbReference type="InterPro" id="IPR004013">
    <property type="entry name" value="PHP_dom"/>
</dbReference>
<evidence type="ECO:0000259" key="9">
    <source>
        <dbReference type="SMART" id="SM00481"/>
    </source>
</evidence>
<dbReference type="Gene3D" id="3.30.420.10">
    <property type="entry name" value="Ribonuclease H-like superfamily/Ribonuclease H"/>
    <property type="match status" value="1"/>
</dbReference>
<feature type="domain" description="Polymerase/histidinol phosphatase N-terminal" evidence="9">
    <location>
        <begin position="285"/>
        <end position="390"/>
    </location>
</feature>
<protein>
    <recommendedName>
        <fullName evidence="2">DNA polymerase III subunit alpha</fullName>
        <ecNumber evidence="1">2.7.7.7</ecNumber>
    </recommendedName>
</protein>
<dbReference type="Pfam" id="PF17657">
    <property type="entry name" value="DNA_pol3_finger"/>
    <property type="match status" value="1"/>
</dbReference>
<evidence type="ECO:0000313" key="11">
    <source>
        <dbReference type="Proteomes" id="UP000184406"/>
    </source>
</evidence>
<dbReference type="NCBIfam" id="TIGR00594">
    <property type="entry name" value="polc"/>
    <property type="match status" value="1"/>
</dbReference>
<dbReference type="CDD" id="cd04485">
    <property type="entry name" value="DnaE_OBF"/>
    <property type="match status" value="1"/>
</dbReference>
<proteinExistence type="predicted"/>
<dbReference type="Proteomes" id="UP000184406">
    <property type="component" value="Unassembled WGS sequence"/>
</dbReference>
<dbReference type="Pfam" id="PF00929">
    <property type="entry name" value="RNase_T"/>
    <property type="match status" value="1"/>
</dbReference>
<evidence type="ECO:0000313" key="10">
    <source>
        <dbReference type="EMBL" id="SHE36802.1"/>
    </source>
</evidence>
<dbReference type="InterPro" id="IPR011708">
    <property type="entry name" value="DNA_pol3_alpha_NTPase_dom"/>
</dbReference>
<dbReference type="EC" id="2.7.7.7" evidence="1"/>
<dbReference type="NCBIfam" id="NF004226">
    <property type="entry name" value="PRK05673.1"/>
    <property type="match status" value="1"/>
</dbReference>
<dbReference type="InterPro" id="IPR036397">
    <property type="entry name" value="RNaseH_sf"/>
</dbReference>
<dbReference type="InterPro" id="IPR013520">
    <property type="entry name" value="Ribonucl_H"/>
</dbReference>
<dbReference type="GO" id="GO:0006260">
    <property type="term" value="P:DNA replication"/>
    <property type="evidence" value="ECO:0007669"/>
    <property type="project" value="UniProtKB-KW"/>
</dbReference>
<dbReference type="Gene3D" id="1.10.10.1600">
    <property type="entry name" value="Bacterial DNA polymerase III alpha subunit, thumb domain"/>
    <property type="match status" value="1"/>
</dbReference>
<evidence type="ECO:0000259" key="8">
    <source>
        <dbReference type="SMART" id="SM00479"/>
    </source>
</evidence>
<dbReference type="InterPro" id="IPR004805">
    <property type="entry name" value="DnaE2/DnaE/PolC"/>
</dbReference>
<keyword evidence="11" id="KW-1185">Reference proteome</keyword>
<keyword evidence="3" id="KW-0808">Transferase</keyword>
<keyword evidence="6" id="KW-0239">DNA-directed DNA polymerase</keyword>
<dbReference type="GO" id="GO:0003676">
    <property type="term" value="F:nucleic acid binding"/>
    <property type="evidence" value="ECO:0007669"/>
    <property type="project" value="InterPro"/>
</dbReference>
<evidence type="ECO:0000256" key="7">
    <source>
        <dbReference type="ARBA" id="ARBA00049244"/>
    </source>
</evidence>
<accession>A0A1M4SX58</accession>
<dbReference type="PANTHER" id="PTHR32294:SF0">
    <property type="entry name" value="DNA POLYMERASE III SUBUNIT ALPHA"/>
    <property type="match status" value="1"/>
</dbReference>
<dbReference type="SMART" id="SM00481">
    <property type="entry name" value="POLIIIAc"/>
    <property type="match status" value="1"/>
</dbReference>
<dbReference type="EMBL" id="FQUX01000001">
    <property type="protein sequence ID" value="SHE36802.1"/>
    <property type="molecule type" value="Genomic_DNA"/>
</dbReference>
<evidence type="ECO:0000256" key="2">
    <source>
        <dbReference type="ARBA" id="ARBA00019114"/>
    </source>
</evidence>
<evidence type="ECO:0000256" key="6">
    <source>
        <dbReference type="ARBA" id="ARBA00022932"/>
    </source>
</evidence>
<dbReference type="InterPro" id="IPR029460">
    <property type="entry name" value="DNAPol_HHH"/>
</dbReference>